<protein>
    <recommendedName>
        <fullName evidence="4">HMA domain-containing protein</fullName>
    </recommendedName>
</protein>
<dbReference type="Pfam" id="PF00403">
    <property type="entry name" value="HMA"/>
    <property type="match status" value="1"/>
</dbReference>
<comment type="caution">
    <text evidence="5">The sequence shown here is derived from an EMBL/GenBank/DDBJ whole genome shotgun (WGS) entry which is preliminary data.</text>
</comment>
<organism evidence="5">
    <name type="scientific">marine sediment metagenome</name>
    <dbReference type="NCBI Taxonomy" id="412755"/>
    <lineage>
        <taxon>unclassified sequences</taxon>
        <taxon>metagenomes</taxon>
        <taxon>ecological metagenomes</taxon>
    </lineage>
</organism>
<keyword evidence="3" id="KW-1133">Transmembrane helix</keyword>
<dbReference type="GO" id="GO:0019829">
    <property type="term" value="F:ATPase-coupled monoatomic cation transmembrane transporter activity"/>
    <property type="evidence" value="ECO:0007669"/>
    <property type="project" value="InterPro"/>
</dbReference>
<dbReference type="GO" id="GO:0016020">
    <property type="term" value="C:membrane"/>
    <property type="evidence" value="ECO:0007669"/>
    <property type="project" value="InterPro"/>
</dbReference>
<keyword evidence="2" id="KW-1278">Translocase</keyword>
<feature type="non-terminal residue" evidence="5">
    <location>
        <position position="144"/>
    </location>
</feature>
<dbReference type="EMBL" id="BARS01030137">
    <property type="protein sequence ID" value="GAG18321.1"/>
    <property type="molecule type" value="Genomic_DNA"/>
</dbReference>
<dbReference type="Gene3D" id="3.30.70.100">
    <property type="match status" value="1"/>
</dbReference>
<dbReference type="PRINTS" id="PR00941">
    <property type="entry name" value="CDATPASE"/>
</dbReference>
<evidence type="ECO:0000313" key="5">
    <source>
        <dbReference type="EMBL" id="GAG18321.1"/>
    </source>
</evidence>
<feature type="domain" description="HMA" evidence="4">
    <location>
        <begin position="4"/>
        <end position="70"/>
    </location>
</feature>
<dbReference type="PROSITE" id="PS50846">
    <property type="entry name" value="HMA_2"/>
    <property type="match status" value="1"/>
</dbReference>
<sequence length="144" mass="15532">MAMPSKTFTVEGLTCTDCAERVRAAVNQVEGVRDSQVDYATGRLTVSLARSNLPLEEITRAVRKAGYTLVTGRRRRNGTVPGLARFVLARHQTRLTVVAGLLTLLGLALVVASVPSWAQMALFATAIVVGGIPVARRAFQELRL</sequence>
<evidence type="ECO:0000259" key="4">
    <source>
        <dbReference type="PROSITE" id="PS50846"/>
    </source>
</evidence>
<keyword evidence="3" id="KW-0472">Membrane</keyword>
<gene>
    <name evidence="5" type="ORF">S01H1_47027</name>
</gene>
<dbReference type="SUPFAM" id="SSF55008">
    <property type="entry name" value="HMA, heavy metal-associated domain"/>
    <property type="match status" value="1"/>
</dbReference>
<dbReference type="InterPro" id="IPR027256">
    <property type="entry name" value="P-typ_ATPase_IB"/>
</dbReference>
<accession>X0WZX9</accession>
<dbReference type="CDD" id="cd00371">
    <property type="entry name" value="HMA"/>
    <property type="match status" value="1"/>
</dbReference>
<dbReference type="AlphaFoldDB" id="X0WZX9"/>
<proteinExistence type="predicted"/>
<feature type="transmembrane region" description="Helical" evidence="3">
    <location>
        <begin position="120"/>
        <end position="139"/>
    </location>
</feature>
<evidence type="ECO:0000256" key="2">
    <source>
        <dbReference type="ARBA" id="ARBA00022967"/>
    </source>
</evidence>
<evidence type="ECO:0000256" key="1">
    <source>
        <dbReference type="ARBA" id="ARBA00022723"/>
    </source>
</evidence>
<dbReference type="InterPro" id="IPR036163">
    <property type="entry name" value="HMA_dom_sf"/>
</dbReference>
<evidence type="ECO:0000256" key="3">
    <source>
        <dbReference type="SAM" id="Phobius"/>
    </source>
</evidence>
<feature type="transmembrane region" description="Helical" evidence="3">
    <location>
        <begin position="95"/>
        <end position="114"/>
    </location>
</feature>
<dbReference type="InterPro" id="IPR017969">
    <property type="entry name" value="Heavy-metal-associated_CS"/>
</dbReference>
<name>X0WZX9_9ZZZZ</name>
<keyword evidence="3" id="KW-0812">Transmembrane</keyword>
<dbReference type="InterPro" id="IPR006121">
    <property type="entry name" value="HMA_dom"/>
</dbReference>
<dbReference type="PROSITE" id="PS01047">
    <property type="entry name" value="HMA_1"/>
    <property type="match status" value="1"/>
</dbReference>
<keyword evidence="1" id="KW-0479">Metal-binding</keyword>
<reference evidence="5" key="1">
    <citation type="journal article" date="2014" name="Front. Microbiol.">
        <title>High frequency of phylogenetically diverse reductive dehalogenase-homologous genes in deep subseafloor sedimentary metagenomes.</title>
        <authorList>
            <person name="Kawai M."/>
            <person name="Futagami T."/>
            <person name="Toyoda A."/>
            <person name="Takaki Y."/>
            <person name="Nishi S."/>
            <person name="Hori S."/>
            <person name="Arai W."/>
            <person name="Tsubouchi T."/>
            <person name="Morono Y."/>
            <person name="Uchiyama I."/>
            <person name="Ito T."/>
            <person name="Fujiyama A."/>
            <person name="Inagaki F."/>
            <person name="Takami H."/>
        </authorList>
    </citation>
    <scope>NUCLEOTIDE SEQUENCE</scope>
    <source>
        <strain evidence="5">Expedition CK06-06</strain>
    </source>
</reference>
<dbReference type="GO" id="GO:0046872">
    <property type="term" value="F:metal ion binding"/>
    <property type="evidence" value="ECO:0007669"/>
    <property type="project" value="UniProtKB-KW"/>
</dbReference>